<protein>
    <recommendedName>
        <fullName evidence="3">Tat (Twin-arginine translocation) pathway signal sequence</fullName>
    </recommendedName>
</protein>
<dbReference type="RefSeq" id="WP_217699686.1">
    <property type="nucleotide sequence ID" value="NZ_FUZF01000020.1"/>
</dbReference>
<organism evidence="1 2">
    <name type="scientific">Sphingobacterium nematocida</name>
    <dbReference type="NCBI Taxonomy" id="1513896"/>
    <lineage>
        <taxon>Bacteria</taxon>
        <taxon>Pseudomonadati</taxon>
        <taxon>Bacteroidota</taxon>
        <taxon>Sphingobacteriia</taxon>
        <taxon>Sphingobacteriales</taxon>
        <taxon>Sphingobacteriaceae</taxon>
        <taxon>Sphingobacterium</taxon>
    </lineage>
</organism>
<dbReference type="Gene3D" id="3.20.20.80">
    <property type="entry name" value="Glycosidases"/>
    <property type="match status" value="1"/>
</dbReference>
<evidence type="ECO:0000313" key="2">
    <source>
        <dbReference type="Proteomes" id="UP000190150"/>
    </source>
</evidence>
<dbReference type="Proteomes" id="UP000190150">
    <property type="component" value="Unassembled WGS sequence"/>
</dbReference>
<dbReference type="STRING" id="1513896.SAMN05660841_03650"/>
<dbReference type="EMBL" id="FUZF01000020">
    <property type="protein sequence ID" value="SKC01737.1"/>
    <property type="molecule type" value="Genomic_DNA"/>
</dbReference>
<name>A0A1T5G074_9SPHI</name>
<dbReference type="InterPro" id="IPR017853">
    <property type="entry name" value="GH"/>
</dbReference>
<evidence type="ECO:0008006" key="3">
    <source>
        <dbReference type="Google" id="ProtNLM"/>
    </source>
</evidence>
<proteinExistence type="predicted"/>
<reference evidence="2" key="1">
    <citation type="submission" date="2017-02" db="EMBL/GenBank/DDBJ databases">
        <authorList>
            <person name="Varghese N."/>
            <person name="Submissions S."/>
        </authorList>
    </citation>
    <scope>NUCLEOTIDE SEQUENCE [LARGE SCALE GENOMIC DNA]</scope>
    <source>
        <strain evidence="2">DSM 24091</strain>
    </source>
</reference>
<dbReference type="AlphaFoldDB" id="A0A1T5G074"/>
<dbReference type="SUPFAM" id="SSF51445">
    <property type="entry name" value="(Trans)glycosidases"/>
    <property type="match status" value="1"/>
</dbReference>
<accession>A0A1T5G074</accession>
<gene>
    <name evidence="1" type="ORF">SAMN05660841_03650</name>
</gene>
<keyword evidence="2" id="KW-1185">Reference proteome</keyword>
<evidence type="ECO:0000313" key="1">
    <source>
        <dbReference type="EMBL" id="SKC01737.1"/>
    </source>
</evidence>
<sequence length="352" mass="41517">MNDRRGFLKQVIALGGASLLANENLMASILNQSQVHRNDKIWCNLIHLSFNLWEDHDRLKDSPDPTIKARIFDDTLRLSDQLWEDSIAKMKLYGMNMVLLDLGDAIKYESHPEIAVKNAWSVSRLKKEVKRLKAMGIEPIPKLNFSAGHDAWLGKYSHMLSTDTYYKVCKDLVDEVVEIFENPRFFHIGYDEEDYRNQVFYDYVVLRQNDLWWKDLYYFVDMLGKHNARPWIWSDYAWEYPESFYSKMPKDVIQSNWYYKDDFSNLNDIAIKTYIKLQENGFDQIPTAGYYEHTPGVYRAEKSAEATVKFSRQHISDKHLLGFIQTNWRPTIEVYRADILKSIDLLGESMKM</sequence>